<feature type="transmembrane region" description="Helical" evidence="9">
    <location>
        <begin position="405"/>
        <end position="428"/>
    </location>
</feature>
<protein>
    <recommendedName>
        <fullName evidence="14">ABC transporter</fullName>
    </recommendedName>
</protein>
<proteinExistence type="predicted"/>
<dbReference type="InterPro" id="IPR027417">
    <property type="entry name" value="P-loop_NTPase"/>
</dbReference>
<evidence type="ECO:0000256" key="1">
    <source>
        <dbReference type="ARBA" id="ARBA00004141"/>
    </source>
</evidence>
<evidence type="ECO:0000256" key="9">
    <source>
        <dbReference type="SAM" id="Phobius"/>
    </source>
</evidence>
<feature type="region of interest" description="Disordered" evidence="8">
    <location>
        <begin position="360"/>
        <end position="390"/>
    </location>
</feature>
<name>A0A9W9D219_9PEZI</name>
<keyword evidence="2" id="KW-0813">Transport</keyword>
<dbReference type="Proteomes" id="UP001140453">
    <property type="component" value="Unassembled WGS sequence"/>
</dbReference>
<keyword evidence="5" id="KW-0067">ATP-binding</keyword>
<dbReference type="OrthoDB" id="6500128at2759"/>
<feature type="transmembrane region" description="Helical" evidence="9">
    <location>
        <begin position="448"/>
        <end position="473"/>
    </location>
</feature>
<dbReference type="PANTHER" id="PTHR24223:SF399">
    <property type="entry name" value="ABC TRANSPORTER ATNG"/>
    <property type="match status" value="1"/>
</dbReference>
<dbReference type="InterPro" id="IPR050173">
    <property type="entry name" value="ABC_transporter_C-like"/>
</dbReference>
<dbReference type="GO" id="GO:0016020">
    <property type="term" value="C:membrane"/>
    <property type="evidence" value="ECO:0007669"/>
    <property type="project" value="UniProtKB-SubCell"/>
</dbReference>
<dbReference type="SUPFAM" id="SSF90123">
    <property type="entry name" value="ABC transporter transmembrane region"/>
    <property type="match status" value="2"/>
</dbReference>
<accession>A0A9W9D219</accession>
<feature type="transmembrane region" description="Helical" evidence="9">
    <location>
        <begin position="523"/>
        <end position="545"/>
    </location>
</feature>
<dbReference type="AlphaFoldDB" id="A0A9W9D219"/>
<comment type="caution">
    <text evidence="12">The sequence shown here is derived from an EMBL/GenBank/DDBJ whole genome shotgun (WGS) entry which is preliminary data.</text>
</comment>
<evidence type="ECO:0008006" key="14">
    <source>
        <dbReference type="Google" id="ProtNLM"/>
    </source>
</evidence>
<dbReference type="Gene3D" id="3.40.50.300">
    <property type="entry name" value="P-loop containing nucleotide triphosphate hydrolases"/>
    <property type="match status" value="3"/>
</dbReference>
<evidence type="ECO:0000256" key="4">
    <source>
        <dbReference type="ARBA" id="ARBA00022741"/>
    </source>
</evidence>
<reference evidence="12" key="1">
    <citation type="submission" date="2022-10" db="EMBL/GenBank/DDBJ databases">
        <title>Tapping the CABI collections for fungal endophytes: first genome assemblies for Collariella, Neodidymelliopsis, Ascochyta clinopodiicola, Didymella pomorum, Didymosphaeria variabile, Neocosmospora piperis and Neocucurbitaria cava.</title>
        <authorList>
            <person name="Hill R."/>
        </authorList>
    </citation>
    <scope>NUCLEOTIDE SEQUENCE</scope>
    <source>
        <strain evidence="12">IMI 355082</strain>
    </source>
</reference>
<dbReference type="InterPro" id="IPR044726">
    <property type="entry name" value="ABCC_6TM_D2"/>
</dbReference>
<dbReference type="CDD" id="cd18580">
    <property type="entry name" value="ABC_6TM_ABCC_D2"/>
    <property type="match status" value="1"/>
</dbReference>
<evidence type="ECO:0000256" key="7">
    <source>
        <dbReference type="ARBA" id="ARBA00023136"/>
    </source>
</evidence>
<dbReference type="InterPro" id="IPR003439">
    <property type="entry name" value="ABC_transporter-like_ATP-bd"/>
</dbReference>
<dbReference type="GO" id="GO:0016887">
    <property type="term" value="F:ATP hydrolysis activity"/>
    <property type="evidence" value="ECO:0007669"/>
    <property type="project" value="InterPro"/>
</dbReference>
<dbReference type="SMART" id="SM00382">
    <property type="entry name" value="AAA"/>
    <property type="match status" value="2"/>
</dbReference>
<dbReference type="FunFam" id="1.20.1560.10:FF:000066">
    <property type="entry name" value="ABC multidrug transporter (Eurofung)"/>
    <property type="match status" value="1"/>
</dbReference>
<gene>
    <name evidence="12" type="ORF">N0V93_000796</name>
</gene>
<evidence type="ECO:0000256" key="5">
    <source>
        <dbReference type="ARBA" id="ARBA00022840"/>
    </source>
</evidence>
<feature type="transmembrane region" description="Helical" evidence="9">
    <location>
        <begin position="67"/>
        <end position="98"/>
    </location>
</feature>
<keyword evidence="6 9" id="KW-1133">Transmembrane helix</keyword>
<dbReference type="GO" id="GO:0005524">
    <property type="term" value="F:ATP binding"/>
    <property type="evidence" value="ECO:0007669"/>
    <property type="project" value="UniProtKB-KW"/>
</dbReference>
<evidence type="ECO:0000313" key="12">
    <source>
        <dbReference type="EMBL" id="KAJ4396575.1"/>
    </source>
</evidence>
<dbReference type="EMBL" id="JAPEVB010000001">
    <property type="protein sequence ID" value="KAJ4396575.1"/>
    <property type="molecule type" value="Genomic_DNA"/>
</dbReference>
<dbReference type="SUPFAM" id="SSF52540">
    <property type="entry name" value="P-loop containing nucleoside triphosphate hydrolases"/>
    <property type="match status" value="2"/>
</dbReference>
<evidence type="ECO:0000256" key="6">
    <source>
        <dbReference type="ARBA" id="ARBA00022989"/>
    </source>
</evidence>
<dbReference type="Gene3D" id="1.20.1560.10">
    <property type="entry name" value="ABC transporter type 1, transmembrane domain"/>
    <property type="match status" value="2"/>
</dbReference>
<keyword evidence="7 9" id="KW-0472">Membrane</keyword>
<feature type="domain" description="ABC transporter" evidence="10">
    <location>
        <begin position="159"/>
        <end position="358"/>
    </location>
</feature>
<dbReference type="PROSITE" id="PS50893">
    <property type="entry name" value="ABC_TRANSPORTER_2"/>
    <property type="match status" value="2"/>
</dbReference>
<dbReference type="InterPro" id="IPR011527">
    <property type="entry name" value="ABC1_TM_dom"/>
</dbReference>
<evidence type="ECO:0000259" key="10">
    <source>
        <dbReference type="PROSITE" id="PS50893"/>
    </source>
</evidence>
<evidence type="ECO:0000313" key="13">
    <source>
        <dbReference type="Proteomes" id="UP001140453"/>
    </source>
</evidence>
<keyword evidence="3 9" id="KW-0812">Transmembrane</keyword>
<dbReference type="InterPro" id="IPR003593">
    <property type="entry name" value="AAA+_ATPase"/>
</dbReference>
<feature type="domain" description="ABC transmembrane type-1" evidence="11">
    <location>
        <begin position="1"/>
        <end position="93"/>
    </location>
</feature>
<dbReference type="Pfam" id="PF00005">
    <property type="entry name" value="ABC_tran"/>
    <property type="match status" value="2"/>
</dbReference>
<feature type="domain" description="ABC transporter" evidence="10">
    <location>
        <begin position="730"/>
        <end position="948"/>
    </location>
</feature>
<evidence type="ECO:0000256" key="8">
    <source>
        <dbReference type="SAM" id="MobiDB-lite"/>
    </source>
</evidence>
<feature type="transmembrane region" description="Helical" evidence="9">
    <location>
        <begin position="635"/>
        <end position="658"/>
    </location>
</feature>
<feature type="domain" description="ABC transmembrane type-1" evidence="11">
    <location>
        <begin position="414"/>
        <end position="693"/>
    </location>
</feature>
<organism evidence="12 13">
    <name type="scientific">Gnomoniopsis smithogilvyi</name>
    <dbReference type="NCBI Taxonomy" id="1191159"/>
    <lineage>
        <taxon>Eukaryota</taxon>
        <taxon>Fungi</taxon>
        <taxon>Dikarya</taxon>
        <taxon>Ascomycota</taxon>
        <taxon>Pezizomycotina</taxon>
        <taxon>Sordariomycetes</taxon>
        <taxon>Sordariomycetidae</taxon>
        <taxon>Diaporthales</taxon>
        <taxon>Gnomoniaceae</taxon>
        <taxon>Gnomoniopsis</taxon>
    </lineage>
</organism>
<feature type="transmembrane region" description="Helical" evidence="9">
    <location>
        <begin position="551"/>
        <end position="571"/>
    </location>
</feature>
<dbReference type="PROSITE" id="PS00211">
    <property type="entry name" value="ABC_TRANSPORTER_1"/>
    <property type="match status" value="2"/>
</dbReference>
<dbReference type="InterPro" id="IPR036640">
    <property type="entry name" value="ABC1_TM_sf"/>
</dbReference>
<comment type="subcellular location">
    <subcellularLocation>
        <location evidence="1">Membrane</location>
        <topology evidence="1">Multi-pass membrane protein</topology>
    </subcellularLocation>
</comment>
<evidence type="ECO:0000256" key="2">
    <source>
        <dbReference type="ARBA" id="ARBA00022448"/>
    </source>
</evidence>
<dbReference type="PANTHER" id="PTHR24223">
    <property type="entry name" value="ATP-BINDING CASSETTE SUB-FAMILY C"/>
    <property type="match status" value="1"/>
</dbReference>
<keyword evidence="13" id="KW-1185">Reference proteome</keyword>
<feature type="transmembrane region" description="Helical" evidence="9">
    <location>
        <begin position="29"/>
        <end position="55"/>
    </location>
</feature>
<dbReference type="InterPro" id="IPR017871">
    <property type="entry name" value="ABC_transporter-like_CS"/>
</dbReference>
<sequence length="949" mass="103964">MMGLSDRISDLIQSLRVAELDSSKGFRMFIVWISMIANLCDQLTPIIIICAAVFWTHENQHLSVADAFTTISIVALVSGPLVNIIAAYPTLVGGLACFERIQTFLKADEMDDYRLDSNLDRVRSSLRIDSLDTQEEGIELENSGIARAIASTHDASLALQIYDASFSLKTADDILLQGISLSMPRSSLTIMVGPVGAGKSTLLKSILGEAHLQKGSVQLLNGPIAYCDQTPWLRLGSIRQNILGPNEFNESAGIALSGGQKQRIALARAVYARASLVLLDDVFSALDQASSDRVFERLLGERGLLRKGDATILLATHAVKYLSKAKSVIAVEQGTARQYSSYDDYCSSESYTKLSISEDNGIQGDPSESLKSTPAVPASEDKTATADASTNNLTRKTGDLSLYRFYLDSVGLKIFLSWLLLAGCYIFSGKIPQIWLRVWTENGTESHAAAYFGGYLGFGLLCTLFSGVSMYFYMIIAVPRSAQHLHWLLLQRVFEAPLWFFTTTDSSTILNRFSQDMTLVDQVLPMAVFTTTFDVYNVIAGTAIVASGATYAAAIIPLCVLAIWIIQKFYLRTSRQMRHLDLEAKSPLYRLFTETAAGVVTIRAFGWKKSITQEHMEQLHRSQRPYYMMYCIQRWLNVVLDLLVAAIAVILVGFALGLSNTATQGSMGLALLNVMEFNTSLSMLVNSWTGLETSLGAIARLKKFMAETKAETLVEEDDIPPADWPTSGAIQMKGVTAKYNIHNTTSQPAIQQVTLDIRSGQRVSVVGRTGSGKSSLILTLLRPLELEQGQIIIDGLNAARISRQDLRAAILTIPQEPVEMPGSEEKALNSSLERVGLYEAVRSRGGLDPELDDMGFSGGQKQLFALARAIVSARRRKMRGGIILLDQPTSSVDEATRAGMWRILKEEFSAWTIVAVTHSTDTAAGADLLFRMDGGQVVDMTNKAKNEEG</sequence>
<dbReference type="GO" id="GO:0140359">
    <property type="term" value="F:ABC-type transporter activity"/>
    <property type="evidence" value="ECO:0007669"/>
    <property type="project" value="InterPro"/>
</dbReference>
<dbReference type="PROSITE" id="PS50929">
    <property type="entry name" value="ABC_TM1F"/>
    <property type="match status" value="2"/>
</dbReference>
<dbReference type="Pfam" id="PF00664">
    <property type="entry name" value="ABC_membrane"/>
    <property type="match status" value="1"/>
</dbReference>
<evidence type="ECO:0000259" key="11">
    <source>
        <dbReference type="PROSITE" id="PS50929"/>
    </source>
</evidence>
<keyword evidence="4" id="KW-0547">Nucleotide-binding</keyword>
<evidence type="ECO:0000256" key="3">
    <source>
        <dbReference type="ARBA" id="ARBA00022692"/>
    </source>
</evidence>